<reference evidence="1" key="1">
    <citation type="submission" date="2022-10" db="EMBL/GenBank/DDBJ databases">
        <title>Culturing micro-colonial fungi from biological soil crusts in the Mojave desert and describing Neophaeococcomyces mojavensis, and introducing the new genera and species Taxawa tesnikishii.</title>
        <authorList>
            <person name="Kurbessoian T."/>
            <person name="Stajich J.E."/>
        </authorList>
    </citation>
    <scope>NUCLEOTIDE SEQUENCE</scope>
    <source>
        <strain evidence="1">JES_112</strain>
    </source>
</reference>
<dbReference type="EMBL" id="JAPDRQ010000090">
    <property type="protein sequence ID" value="KAJ9655727.1"/>
    <property type="molecule type" value="Genomic_DNA"/>
</dbReference>
<comment type="caution">
    <text evidence="1">The sequence shown here is derived from an EMBL/GenBank/DDBJ whole genome shotgun (WGS) entry which is preliminary data.</text>
</comment>
<proteinExistence type="predicted"/>
<evidence type="ECO:0000313" key="1">
    <source>
        <dbReference type="EMBL" id="KAJ9655727.1"/>
    </source>
</evidence>
<protein>
    <submittedName>
        <fullName evidence="1">Uncharacterized protein</fullName>
    </submittedName>
</protein>
<accession>A0ACC3A5L6</accession>
<name>A0ACC3A5L6_9EURO</name>
<sequence>MAQKRSRRDFEADIRKQDAPHVIYGTPLPPLDENVRDDGSYMPLWKQEVTDDRGRKRLHGAFTGGFSAGYFNTVGSKEGWTPSTFVSSRSNRAKDTKNITQQKLEDFMDEEDLREREESRLILTNDGFGGFGTQHDPSVHDALDGLFRPVEDTIGEKLLGRMGWKKGQGIGPRVLRRIDPNDPNSELREFPPEDSNVLQFTSKTDTKGLGYGDEAPSLRPTSKKQPVQDVSDDDESPAGLSTAKVPKKSKKLDRIGMSVGPLNDIGSDDEDPYEIGPKMSYNRALGGGKKLKVKKTFGMGSVNPLLKAKPVFMSRKLPLVLNTLRKCHDGRLPINGFVLADELDAFGAMSLSDERFQPPVVPDDWQPVKLASATAQSAAPQQPNTTGSSGGVHQQTAQSRAQLLGEKPLQGKSVFDYISSTTRDRLVTATGNTLLPPALGETPVSFITELNTTQSGRLSSEIPHLDPTTALTALTRLRKDKSPPYADDLPKQGRYKDFLRYSSTPNLNPRPPPLRAPHHRSDDDHLAELHEFVATALLFKPATGMLASRFTSASSGVQASVTEGQGDNGDGAEADPSTADLLTRPMQQKPTNPAEEAARMGMFGIATRSTVGFYPTKLVCKRFGVEMPVGQ</sequence>
<gene>
    <name evidence="1" type="ORF">H2198_005433</name>
</gene>
<evidence type="ECO:0000313" key="2">
    <source>
        <dbReference type="Proteomes" id="UP001172386"/>
    </source>
</evidence>
<organism evidence="1 2">
    <name type="scientific">Neophaeococcomyces mojaviensis</name>
    <dbReference type="NCBI Taxonomy" id="3383035"/>
    <lineage>
        <taxon>Eukaryota</taxon>
        <taxon>Fungi</taxon>
        <taxon>Dikarya</taxon>
        <taxon>Ascomycota</taxon>
        <taxon>Pezizomycotina</taxon>
        <taxon>Eurotiomycetes</taxon>
        <taxon>Chaetothyriomycetidae</taxon>
        <taxon>Chaetothyriales</taxon>
        <taxon>Chaetothyriales incertae sedis</taxon>
        <taxon>Neophaeococcomyces</taxon>
    </lineage>
</organism>
<keyword evidence="2" id="KW-1185">Reference proteome</keyword>
<dbReference type="Proteomes" id="UP001172386">
    <property type="component" value="Unassembled WGS sequence"/>
</dbReference>